<proteinExistence type="inferred from homology"/>
<dbReference type="InterPro" id="IPR036108">
    <property type="entry name" value="4pyrrol_syn_uPrphyn_synt_sf"/>
</dbReference>
<dbReference type="EMBL" id="JBELOE010000212">
    <property type="protein sequence ID" value="MER2492504.1"/>
    <property type="molecule type" value="Genomic_DNA"/>
</dbReference>
<gene>
    <name evidence="11" type="ORF">ABS311_11515</name>
</gene>
<dbReference type="SUPFAM" id="SSF69618">
    <property type="entry name" value="HemD-like"/>
    <property type="match status" value="1"/>
</dbReference>
<keyword evidence="4 9" id="KW-0456">Lyase</keyword>
<evidence type="ECO:0000256" key="1">
    <source>
        <dbReference type="ARBA" id="ARBA00004772"/>
    </source>
</evidence>
<evidence type="ECO:0000256" key="2">
    <source>
        <dbReference type="ARBA" id="ARBA00008133"/>
    </source>
</evidence>
<keyword evidence="5 9" id="KW-0627">Porphyrin biosynthesis</keyword>
<organism evidence="11 12">
    <name type="scientific">Catenovulum sediminis</name>
    <dbReference type="NCBI Taxonomy" id="1740262"/>
    <lineage>
        <taxon>Bacteria</taxon>
        <taxon>Pseudomonadati</taxon>
        <taxon>Pseudomonadota</taxon>
        <taxon>Gammaproteobacteria</taxon>
        <taxon>Alteromonadales</taxon>
        <taxon>Alteromonadaceae</taxon>
        <taxon>Catenovulum</taxon>
    </lineage>
</organism>
<evidence type="ECO:0000259" key="10">
    <source>
        <dbReference type="Pfam" id="PF02602"/>
    </source>
</evidence>
<evidence type="ECO:0000256" key="3">
    <source>
        <dbReference type="ARBA" id="ARBA00013109"/>
    </source>
</evidence>
<dbReference type="CDD" id="cd06578">
    <property type="entry name" value="HemD"/>
    <property type="match status" value="1"/>
</dbReference>
<evidence type="ECO:0000256" key="7">
    <source>
        <dbReference type="ARBA" id="ARBA00040167"/>
    </source>
</evidence>
<evidence type="ECO:0000256" key="9">
    <source>
        <dbReference type="RuleBase" id="RU366031"/>
    </source>
</evidence>
<sequence>MANNKTTVFHSRVADSAQELNHLLRAEHFLPLHCPIFELQKGSDLNLIDNDRFNSILLGSSSPLDTILIFTSQYAVEFLQHAIQHKKLLNPLLEMQCVAVGQTTAKKLVQAGFKNVLTPTAPTSEGILQLPVIQTSKQAILFKGEQGRDKLANAFRLANKPLTTYNVYKRQWVDLSETQLQQINRCDVFIFTSGEIAQHLYRLVVDKISPDFVHKLVLVPSERVAKQLTEYGFDQVINIGSASNHNIIAHLRKFKGSVLT</sequence>
<protein>
    <recommendedName>
        <fullName evidence="7 9">Uroporphyrinogen-III synthase</fullName>
        <ecNumber evidence="3 9">4.2.1.75</ecNumber>
    </recommendedName>
</protein>
<evidence type="ECO:0000256" key="8">
    <source>
        <dbReference type="ARBA" id="ARBA00048617"/>
    </source>
</evidence>
<feature type="domain" description="Tetrapyrrole biosynthesis uroporphyrinogen III synthase" evidence="10">
    <location>
        <begin position="19"/>
        <end position="236"/>
    </location>
</feature>
<dbReference type="InterPro" id="IPR039793">
    <property type="entry name" value="UROS/Hem4"/>
</dbReference>
<keyword evidence="12" id="KW-1185">Reference proteome</keyword>
<evidence type="ECO:0000313" key="12">
    <source>
        <dbReference type="Proteomes" id="UP001467690"/>
    </source>
</evidence>
<comment type="catalytic activity">
    <reaction evidence="8 9">
        <text>hydroxymethylbilane = uroporphyrinogen III + H2O</text>
        <dbReference type="Rhea" id="RHEA:18965"/>
        <dbReference type="ChEBI" id="CHEBI:15377"/>
        <dbReference type="ChEBI" id="CHEBI:57308"/>
        <dbReference type="ChEBI" id="CHEBI:57845"/>
        <dbReference type="EC" id="4.2.1.75"/>
    </reaction>
</comment>
<dbReference type="Gene3D" id="3.40.50.10090">
    <property type="match status" value="2"/>
</dbReference>
<comment type="function">
    <text evidence="6 9">Catalyzes cyclization of the linear tetrapyrrole, hydroxymethylbilane, to the macrocyclic uroporphyrinogen III.</text>
</comment>
<dbReference type="Proteomes" id="UP001467690">
    <property type="component" value="Unassembled WGS sequence"/>
</dbReference>
<evidence type="ECO:0000256" key="4">
    <source>
        <dbReference type="ARBA" id="ARBA00023239"/>
    </source>
</evidence>
<comment type="similarity">
    <text evidence="2 9">Belongs to the uroporphyrinogen-III synthase family.</text>
</comment>
<dbReference type="GO" id="GO:0004852">
    <property type="term" value="F:uroporphyrinogen-III synthase activity"/>
    <property type="evidence" value="ECO:0007669"/>
    <property type="project" value="UniProtKB-EC"/>
</dbReference>
<dbReference type="RefSeq" id="WP_185976693.1">
    <property type="nucleotide sequence ID" value="NZ_CP041660.1"/>
</dbReference>
<name>A0ABV1RHT6_9ALTE</name>
<comment type="caution">
    <text evidence="11">The sequence shown here is derived from an EMBL/GenBank/DDBJ whole genome shotgun (WGS) entry which is preliminary data.</text>
</comment>
<dbReference type="InterPro" id="IPR003754">
    <property type="entry name" value="4pyrrol_synth_uPrphyn_synth"/>
</dbReference>
<dbReference type="PANTHER" id="PTHR38042">
    <property type="entry name" value="UROPORPHYRINOGEN-III SYNTHASE, CHLOROPLASTIC"/>
    <property type="match status" value="1"/>
</dbReference>
<evidence type="ECO:0000256" key="5">
    <source>
        <dbReference type="ARBA" id="ARBA00023244"/>
    </source>
</evidence>
<dbReference type="EC" id="4.2.1.75" evidence="3 9"/>
<dbReference type="Pfam" id="PF02602">
    <property type="entry name" value="HEM4"/>
    <property type="match status" value="1"/>
</dbReference>
<accession>A0ABV1RHT6</accession>
<comment type="pathway">
    <text evidence="1 9">Porphyrin-containing compound metabolism; protoporphyrin-IX biosynthesis; coproporphyrinogen-III from 5-aminolevulinate: step 3/4.</text>
</comment>
<evidence type="ECO:0000256" key="6">
    <source>
        <dbReference type="ARBA" id="ARBA00037589"/>
    </source>
</evidence>
<reference evidence="11 12" key="1">
    <citation type="submission" date="2024-06" db="EMBL/GenBank/DDBJ databases">
        <authorList>
            <person name="Chen R.Y."/>
        </authorList>
    </citation>
    <scope>NUCLEOTIDE SEQUENCE [LARGE SCALE GENOMIC DNA]</scope>
    <source>
        <strain evidence="11 12">D2</strain>
    </source>
</reference>
<evidence type="ECO:0000313" key="11">
    <source>
        <dbReference type="EMBL" id="MER2492504.1"/>
    </source>
</evidence>
<dbReference type="PANTHER" id="PTHR38042:SF1">
    <property type="entry name" value="UROPORPHYRINOGEN-III SYNTHASE, CHLOROPLASTIC"/>
    <property type="match status" value="1"/>
</dbReference>